<comment type="caution">
    <text evidence="3">The sequence shown here is derived from an EMBL/GenBank/DDBJ whole genome shotgun (WGS) entry which is preliminary data.</text>
</comment>
<dbReference type="PANTHER" id="PTHR35896:SF3">
    <property type="entry name" value="MAJOR FACILITATOR SUPERFAMILY TRANSPORTER"/>
    <property type="match status" value="1"/>
</dbReference>
<reference evidence="3" key="1">
    <citation type="journal article" date="2023" name="Mol. Phylogenet. Evol.">
        <title>Genome-scale phylogeny and comparative genomics of the fungal order Sordariales.</title>
        <authorList>
            <person name="Hensen N."/>
            <person name="Bonometti L."/>
            <person name="Westerberg I."/>
            <person name="Brannstrom I.O."/>
            <person name="Guillou S."/>
            <person name="Cros-Aarteil S."/>
            <person name="Calhoun S."/>
            <person name="Haridas S."/>
            <person name="Kuo A."/>
            <person name="Mondo S."/>
            <person name="Pangilinan J."/>
            <person name="Riley R."/>
            <person name="LaButti K."/>
            <person name="Andreopoulos B."/>
            <person name="Lipzen A."/>
            <person name="Chen C."/>
            <person name="Yan M."/>
            <person name="Daum C."/>
            <person name="Ng V."/>
            <person name="Clum A."/>
            <person name="Steindorff A."/>
            <person name="Ohm R.A."/>
            <person name="Martin F."/>
            <person name="Silar P."/>
            <person name="Natvig D.O."/>
            <person name="Lalanne C."/>
            <person name="Gautier V."/>
            <person name="Ament-Velasquez S.L."/>
            <person name="Kruys A."/>
            <person name="Hutchinson M.I."/>
            <person name="Powell A.J."/>
            <person name="Barry K."/>
            <person name="Miller A.N."/>
            <person name="Grigoriev I.V."/>
            <person name="Debuchy R."/>
            <person name="Gladieux P."/>
            <person name="Hiltunen Thoren M."/>
            <person name="Johannesson H."/>
        </authorList>
    </citation>
    <scope>NUCLEOTIDE SEQUENCE</scope>
    <source>
        <strain evidence="3">CBS 508.74</strain>
    </source>
</reference>
<reference evidence="3" key="2">
    <citation type="submission" date="2023-05" db="EMBL/GenBank/DDBJ databases">
        <authorList>
            <consortium name="Lawrence Berkeley National Laboratory"/>
            <person name="Steindorff A."/>
            <person name="Hensen N."/>
            <person name="Bonometti L."/>
            <person name="Westerberg I."/>
            <person name="Brannstrom I.O."/>
            <person name="Guillou S."/>
            <person name="Cros-Aarteil S."/>
            <person name="Calhoun S."/>
            <person name="Haridas S."/>
            <person name="Kuo A."/>
            <person name="Mondo S."/>
            <person name="Pangilinan J."/>
            <person name="Riley R."/>
            <person name="Labutti K."/>
            <person name="Andreopoulos B."/>
            <person name="Lipzen A."/>
            <person name="Chen C."/>
            <person name="Yanf M."/>
            <person name="Daum C."/>
            <person name="Ng V."/>
            <person name="Clum A."/>
            <person name="Ohm R."/>
            <person name="Martin F."/>
            <person name="Silar P."/>
            <person name="Natvig D."/>
            <person name="Lalanne C."/>
            <person name="Gautier V."/>
            <person name="Ament-Velasquez S.L."/>
            <person name="Kruys A."/>
            <person name="Hutchinson M.I."/>
            <person name="Powell A.J."/>
            <person name="Barry K."/>
            <person name="Miller A.N."/>
            <person name="Grigoriev I.V."/>
            <person name="Debuchy R."/>
            <person name="Gladieux P."/>
            <person name="Thoren M.H."/>
            <person name="Johannesson H."/>
        </authorList>
    </citation>
    <scope>NUCLEOTIDE SEQUENCE</scope>
    <source>
        <strain evidence="3">CBS 508.74</strain>
    </source>
</reference>
<keyword evidence="2" id="KW-1133">Transmembrane helix</keyword>
<dbReference type="Proteomes" id="UP001302812">
    <property type="component" value="Unassembled WGS sequence"/>
</dbReference>
<keyword evidence="2" id="KW-0812">Transmembrane</keyword>
<feature type="region of interest" description="Disordered" evidence="1">
    <location>
        <begin position="1"/>
        <end position="23"/>
    </location>
</feature>
<evidence type="ECO:0000256" key="1">
    <source>
        <dbReference type="SAM" id="MobiDB-lite"/>
    </source>
</evidence>
<keyword evidence="4" id="KW-1185">Reference proteome</keyword>
<feature type="transmembrane region" description="Helical" evidence="2">
    <location>
        <begin position="34"/>
        <end position="56"/>
    </location>
</feature>
<keyword evidence="2" id="KW-0472">Membrane</keyword>
<dbReference type="AlphaFoldDB" id="A0AAN6T7L4"/>
<organism evidence="3 4">
    <name type="scientific">Canariomyces notabilis</name>
    <dbReference type="NCBI Taxonomy" id="2074819"/>
    <lineage>
        <taxon>Eukaryota</taxon>
        <taxon>Fungi</taxon>
        <taxon>Dikarya</taxon>
        <taxon>Ascomycota</taxon>
        <taxon>Pezizomycotina</taxon>
        <taxon>Sordariomycetes</taxon>
        <taxon>Sordariomycetidae</taxon>
        <taxon>Sordariales</taxon>
        <taxon>Chaetomiaceae</taxon>
        <taxon>Canariomyces</taxon>
    </lineage>
</organism>
<evidence type="ECO:0000256" key="2">
    <source>
        <dbReference type="SAM" id="Phobius"/>
    </source>
</evidence>
<dbReference type="GeneID" id="89940537"/>
<gene>
    <name evidence="3" type="ORF">N656DRAFT_785524</name>
</gene>
<evidence type="ECO:0000313" key="4">
    <source>
        <dbReference type="Proteomes" id="UP001302812"/>
    </source>
</evidence>
<protein>
    <submittedName>
        <fullName evidence="3">Uncharacterized protein</fullName>
    </submittedName>
</protein>
<name>A0AAN6T7L4_9PEZI</name>
<accession>A0AAN6T7L4</accession>
<dbReference type="RefSeq" id="XP_064664801.1">
    <property type="nucleotide sequence ID" value="XM_064816412.1"/>
</dbReference>
<evidence type="ECO:0000313" key="3">
    <source>
        <dbReference type="EMBL" id="KAK4107231.1"/>
    </source>
</evidence>
<dbReference type="PANTHER" id="PTHR35896">
    <property type="entry name" value="IG-LIKE DOMAIN-CONTAINING PROTEIN"/>
    <property type="match status" value="1"/>
</dbReference>
<proteinExistence type="predicted"/>
<sequence>MMPSQSEHQPFLPKDATSKESDLAHTHRSARSAILSNSLVFVFTSLLWLIVVTFALRASENKSESTGIDHGHRHNVTTNAKLLTCGNSTAEARDLGCKYDVFLNNWVPPPCYDEEWIAEYLEDNSWSAYADENLTQQLELEQMEDRDFYYTSFRDHINHCATMWNKQFWALYEERMALDTVIVNPAHTEHCAQFLRDASEVNANQATKTNVGFAGCWIRARIYQ</sequence>
<dbReference type="InterPro" id="IPR053008">
    <property type="entry name" value="Phomopsin_biosynth_assoc"/>
</dbReference>
<dbReference type="EMBL" id="MU853378">
    <property type="protein sequence ID" value="KAK4107231.1"/>
    <property type="molecule type" value="Genomic_DNA"/>
</dbReference>